<organism evidence="1 2">
    <name type="scientific">Gordonia phage GMA6</name>
    <dbReference type="NCBI Taxonomy" id="1647285"/>
    <lineage>
        <taxon>Viruses</taxon>
        <taxon>Duplodnaviria</taxon>
        <taxon>Heunggongvirae</taxon>
        <taxon>Uroviricota</taxon>
        <taxon>Caudoviricetes</taxon>
        <taxon>Bendigovirus</taxon>
        <taxon>Bendigovirus GMA6</taxon>
    </lineage>
</organism>
<evidence type="ECO:0000313" key="1">
    <source>
        <dbReference type="EMBL" id="AKL88339.1"/>
    </source>
</evidence>
<gene>
    <name evidence="1" type="ORF">GMA6_58</name>
</gene>
<evidence type="ECO:0000313" key="2">
    <source>
        <dbReference type="Proteomes" id="UP000203886"/>
    </source>
</evidence>
<keyword evidence="2" id="KW-1185">Reference proteome</keyword>
<dbReference type="Proteomes" id="UP000203886">
    <property type="component" value="Segment"/>
</dbReference>
<reference evidence="1 2" key="1">
    <citation type="journal article" date="2015" name="PLoS ONE">
        <title>Lysis to Kill: Evaluation of the Lytic Abilities, and Genomics of Nine Bacteriophages Infective for Gordonia spp. and Their Potential Use in Activated Sludge Foam Biocontrol.</title>
        <authorList>
            <person name="Dyson Z.A."/>
            <person name="Tucci J."/>
            <person name="Seviour R.J."/>
            <person name="Petrovski S."/>
        </authorList>
    </citation>
    <scope>NUCLEOTIDE SEQUENCE [LARGE SCALE GENOMIC DNA]</scope>
</reference>
<dbReference type="EMBL" id="KR063280">
    <property type="protein sequence ID" value="AKL88339.1"/>
    <property type="molecule type" value="Genomic_DNA"/>
</dbReference>
<proteinExistence type="predicted"/>
<protein>
    <submittedName>
        <fullName evidence="1">Uncharacterized protein</fullName>
    </submittedName>
</protein>
<dbReference type="GeneID" id="28801108"/>
<dbReference type="KEGG" id="vg:28801108"/>
<accession>A0A0K0NL67</accession>
<dbReference type="RefSeq" id="YP_009273540.1">
    <property type="nucleotide sequence ID" value="NC_030906.1"/>
</dbReference>
<name>A0A0K0NL67_9CAUD</name>
<sequence length="91" mass="10762">MAQQRNQSQATREGTVLVYQGDLFRFCNREWMCLDNPIGNSLRVPGMSRKRRRYRGDDGSAPLDYQSGCVIVAPTMELWRWNIERHEWENI</sequence>